<sequence>MSDSPCCSKDIIQSSRKPGSDIARSDSPCCSKDIIRDSPLTEEPSSLKPTKSVCSKDIPRKPIAKVVPVAKKYEEVLGPGTDASVACTLAFIRRHSRRTDDVSSIKFSQCITQDSLASSVVILGGDEETNNRVLEESHTMSSSQTVPSVIRHIEMKTVSFVMPMVVKAPLCRYFKVIQNQNEGLKTDKWCIAKETVLDPESAEYDLNVVYIEVENRVLLTYIDEESAEHLKKIGRMKFMFWKLRVNFSPSF</sequence>
<protein>
    <recommendedName>
        <fullName evidence="2">DUF4780 domain-containing protein</fullName>
    </recommendedName>
</protein>
<dbReference type="Proteomes" id="UP001652628">
    <property type="component" value="Chromosome X"/>
</dbReference>
<feature type="compositionally biased region" description="Polar residues" evidence="1">
    <location>
        <begin position="1"/>
        <end position="17"/>
    </location>
</feature>
<evidence type="ECO:0000313" key="4">
    <source>
        <dbReference type="RefSeq" id="XP_070853397.1"/>
    </source>
</evidence>
<dbReference type="InterPro" id="IPR031961">
    <property type="entry name" value="DUF4780"/>
</dbReference>
<evidence type="ECO:0000259" key="2">
    <source>
        <dbReference type="Pfam" id="PF16012"/>
    </source>
</evidence>
<dbReference type="RefSeq" id="XP_070853397.1">
    <property type="nucleotide sequence ID" value="XM_070997296.1"/>
</dbReference>
<keyword evidence="3" id="KW-1185">Reference proteome</keyword>
<feature type="domain" description="DUF4780" evidence="2">
    <location>
        <begin position="102"/>
        <end position="245"/>
    </location>
</feature>
<proteinExistence type="predicted"/>
<evidence type="ECO:0000256" key="1">
    <source>
        <dbReference type="SAM" id="MobiDB-lite"/>
    </source>
</evidence>
<name>A0ABM4TTV7_DROSZ</name>
<dbReference type="GeneID" id="139353357"/>
<accession>A0ABM4TTV7</accession>
<reference evidence="4" key="1">
    <citation type="submission" date="2025-08" db="UniProtKB">
        <authorList>
            <consortium name="RefSeq"/>
        </authorList>
    </citation>
    <scope>IDENTIFICATION</scope>
</reference>
<organism evidence="3 4">
    <name type="scientific">Drosophila suzukii</name>
    <name type="common">Spotted-wing drosophila fruit fly</name>
    <dbReference type="NCBI Taxonomy" id="28584"/>
    <lineage>
        <taxon>Eukaryota</taxon>
        <taxon>Metazoa</taxon>
        <taxon>Ecdysozoa</taxon>
        <taxon>Arthropoda</taxon>
        <taxon>Hexapoda</taxon>
        <taxon>Insecta</taxon>
        <taxon>Pterygota</taxon>
        <taxon>Neoptera</taxon>
        <taxon>Endopterygota</taxon>
        <taxon>Diptera</taxon>
        <taxon>Brachycera</taxon>
        <taxon>Muscomorpha</taxon>
        <taxon>Ephydroidea</taxon>
        <taxon>Drosophilidae</taxon>
        <taxon>Drosophila</taxon>
        <taxon>Sophophora</taxon>
    </lineage>
</organism>
<evidence type="ECO:0000313" key="3">
    <source>
        <dbReference type="Proteomes" id="UP001652628"/>
    </source>
</evidence>
<feature type="region of interest" description="Disordered" evidence="1">
    <location>
        <begin position="1"/>
        <end position="26"/>
    </location>
</feature>
<gene>
    <name evidence="4" type="primary">LOC139353357</name>
</gene>
<dbReference type="Pfam" id="PF16012">
    <property type="entry name" value="DUF4780"/>
    <property type="match status" value="1"/>
</dbReference>